<dbReference type="GO" id="GO:0003677">
    <property type="term" value="F:DNA binding"/>
    <property type="evidence" value="ECO:0007669"/>
    <property type="project" value="InterPro"/>
</dbReference>
<dbReference type="OrthoDB" id="2626209at2"/>
<organism evidence="2 3">
    <name type="scientific">Paenibacillus albiflavus</name>
    <dbReference type="NCBI Taxonomy" id="2545760"/>
    <lineage>
        <taxon>Bacteria</taxon>
        <taxon>Bacillati</taxon>
        <taxon>Bacillota</taxon>
        <taxon>Bacilli</taxon>
        <taxon>Bacillales</taxon>
        <taxon>Paenibacillaceae</taxon>
        <taxon>Paenibacillus</taxon>
    </lineage>
</organism>
<dbReference type="SMART" id="SM00530">
    <property type="entry name" value="HTH_XRE"/>
    <property type="match status" value="1"/>
</dbReference>
<dbReference type="PROSITE" id="PS50943">
    <property type="entry name" value="HTH_CROC1"/>
    <property type="match status" value="1"/>
</dbReference>
<proteinExistence type="predicted"/>
<accession>A0A4R4EDK0</accession>
<sequence length="72" mass="8393">MALILGECLLPYWLEKREMNRAFFARKMGVSRATVTEWCNGSQFMTLEHAFNAADILECSIHDLYRTKYGSR</sequence>
<evidence type="ECO:0000259" key="1">
    <source>
        <dbReference type="PROSITE" id="PS50943"/>
    </source>
</evidence>
<dbReference type="InterPro" id="IPR010982">
    <property type="entry name" value="Lambda_DNA-bd_dom_sf"/>
</dbReference>
<gene>
    <name evidence="2" type="ORF">E0485_14575</name>
</gene>
<feature type="domain" description="HTH cro/C1-type" evidence="1">
    <location>
        <begin position="24"/>
        <end position="64"/>
    </location>
</feature>
<evidence type="ECO:0000313" key="2">
    <source>
        <dbReference type="EMBL" id="TCZ76068.1"/>
    </source>
</evidence>
<reference evidence="2 3" key="1">
    <citation type="submission" date="2019-03" db="EMBL/GenBank/DDBJ databases">
        <authorList>
            <person name="Kim M.K.M."/>
        </authorList>
    </citation>
    <scope>NUCLEOTIDE SEQUENCE [LARGE SCALE GENOMIC DNA]</scope>
    <source>
        <strain evidence="2 3">18JY21-1</strain>
    </source>
</reference>
<dbReference type="AlphaFoldDB" id="A0A4R4EDK0"/>
<dbReference type="CDD" id="cd00093">
    <property type="entry name" value="HTH_XRE"/>
    <property type="match status" value="1"/>
</dbReference>
<keyword evidence="3" id="KW-1185">Reference proteome</keyword>
<dbReference type="Proteomes" id="UP000295418">
    <property type="component" value="Unassembled WGS sequence"/>
</dbReference>
<dbReference type="Pfam" id="PF13443">
    <property type="entry name" value="HTH_26"/>
    <property type="match status" value="1"/>
</dbReference>
<dbReference type="EMBL" id="SKFG01000014">
    <property type="protein sequence ID" value="TCZ76068.1"/>
    <property type="molecule type" value="Genomic_DNA"/>
</dbReference>
<dbReference type="RefSeq" id="WP_132418794.1">
    <property type="nucleotide sequence ID" value="NZ_SKFG01000014.1"/>
</dbReference>
<dbReference type="Gene3D" id="1.10.260.40">
    <property type="entry name" value="lambda repressor-like DNA-binding domains"/>
    <property type="match status" value="1"/>
</dbReference>
<protein>
    <submittedName>
        <fullName evidence="2">XRE family transcriptional regulator</fullName>
    </submittedName>
</protein>
<dbReference type="InterPro" id="IPR001387">
    <property type="entry name" value="Cro/C1-type_HTH"/>
</dbReference>
<dbReference type="SUPFAM" id="SSF47413">
    <property type="entry name" value="lambda repressor-like DNA-binding domains"/>
    <property type="match status" value="1"/>
</dbReference>
<name>A0A4R4EDK0_9BACL</name>
<comment type="caution">
    <text evidence="2">The sequence shown here is derived from an EMBL/GenBank/DDBJ whole genome shotgun (WGS) entry which is preliminary data.</text>
</comment>
<evidence type="ECO:0000313" key="3">
    <source>
        <dbReference type="Proteomes" id="UP000295418"/>
    </source>
</evidence>